<accession>R7Q949</accession>
<reference evidence="2" key="1">
    <citation type="journal article" date="2013" name="Proc. Natl. Acad. Sci. U.S.A.">
        <title>Genome structure and metabolic features in the red seaweed Chondrus crispus shed light on evolution of the Archaeplastida.</title>
        <authorList>
            <person name="Collen J."/>
            <person name="Porcel B."/>
            <person name="Carre W."/>
            <person name="Ball S.G."/>
            <person name="Chaparro C."/>
            <person name="Tonon T."/>
            <person name="Barbeyron T."/>
            <person name="Michel G."/>
            <person name="Noel B."/>
            <person name="Valentin K."/>
            <person name="Elias M."/>
            <person name="Artiguenave F."/>
            <person name="Arun A."/>
            <person name="Aury J.M."/>
            <person name="Barbosa-Neto J.F."/>
            <person name="Bothwell J.H."/>
            <person name="Bouget F.Y."/>
            <person name="Brillet L."/>
            <person name="Cabello-Hurtado F."/>
            <person name="Capella-Gutierrez S."/>
            <person name="Charrier B."/>
            <person name="Cladiere L."/>
            <person name="Cock J.M."/>
            <person name="Coelho S.M."/>
            <person name="Colleoni C."/>
            <person name="Czjzek M."/>
            <person name="Da Silva C."/>
            <person name="Delage L."/>
            <person name="Denoeud F."/>
            <person name="Deschamps P."/>
            <person name="Dittami S.M."/>
            <person name="Gabaldon T."/>
            <person name="Gachon C.M."/>
            <person name="Groisillier A."/>
            <person name="Herve C."/>
            <person name="Jabbari K."/>
            <person name="Katinka M."/>
            <person name="Kloareg B."/>
            <person name="Kowalczyk N."/>
            <person name="Labadie K."/>
            <person name="Leblanc C."/>
            <person name="Lopez P.J."/>
            <person name="McLachlan D.H."/>
            <person name="Meslet-Cladiere L."/>
            <person name="Moustafa A."/>
            <person name="Nehr Z."/>
            <person name="Nyvall Collen P."/>
            <person name="Panaud O."/>
            <person name="Partensky F."/>
            <person name="Poulain J."/>
            <person name="Rensing S.A."/>
            <person name="Rousvoal S."/>
            <person name="Samson G."/>
            <person name="Symeonidi A."/>
            <person name="Weissenbach J."/>
            <person name="Zambounis A."/>
            <person name="Wincker P."/>
            <person name="Boyen C."/>
        </authorList>
    </citation>
    <scope>NUCLEOTIDE SEQUENCE [LARGE SCALE GENOMIC DNA]</scope>
    <source>
        <strain evidence="2">cv. Stackhouse</strain>
    </source>
</reference>
<sequence>MATQGIDEKQRGKVLFNVASHTKALLYCTVNNIVASTLGYGVQTLPYSTVQKYLSDKLYSPVLKRVVQGCGATVEGKRWA</sequence>
<dbReference type="GeneID" id="17321867"/>
<dbReference type="RefSeq" id="XP_005714157.1">
    <property type="nucleotide sequence ID" value="XM_005714100.1"/>
</dbReference>
<name>R7Q949_CHOCR</name>
<dbReference type="EMBL" id="HG001685">
    <property type="protein sequence ID" value="CDF34338.1"/>
    <property type="molecule type" value="Genomic_DNA"/>
</dbReference>
<evidence type="ECO:0000313" key="2">
    <source>
        <dbReference type="Proteomes" id="UP000012073"/>
    </source>
</evidence>
<gene>
    <name evidence="1" type="ORF">CHC_T00002771001</name>
</gene>
<keyword evidence="2" id="KW-1185">Reference proteome</keyword>
<evidence type="ECO:0000313" key="1">
    <source>
        <dbReference type="EMBL" id="CDF34338.1"/>
    </source>
</evidence>
<protein>
    <submittedName>
        <fullName evidence="1">Uncharacterized protein</fullName>
    </submittedName>
</protein>
<organism evidence="1 2">
    <name type="scientific">Chondrus crispus</name>
    <name type="common">Carrageen Irish moss</name>
    <name type="synonym">Polymorpha crispa</name>
    <dbReference type="NCBI Taxonomy" id="2769"/>
    <lineage>
        <taxon>Eukaryota</taxon>
        <taxon>Rhodophyta</taxon>
        <taxon>Florideophyceae</taxon>
        <taxon>Rhodymeniophycidae</taxon>
        <taxon>Gigartinales</taxon>
        <taxon>Gigartinaceae</taxon>
        <taxon>Chondrus</taxon>
    </lineage>
</organism>
<dbReference type="Gramene" id="CDF34338">
    <property type="protein sequence ID" value="CDF34338"/>
    <property type="gene ID" value="CHC_T00002771001"/>
</dbReference>
<proteinExistence type="predicted"/>
<dbReference type="KEGG" id="ccp:CHC_T00002771001"/>
<dbReference type="AlphaFoldDB" id="R7Q949"/>
<dbReference type="Proteomes" id="UP000012073">
    <property type="component" value="Unassembled WGS sequence"/>
</dbReference>